<dbReference type="Pfam" id="PF11855">
    <property type="entry name" value="DUF3375"/>
    <property type="match status" value="1"/>
</dbReference>
<proteinExistence type="predicted"/>
<dbReference type="AlphaFoldDB" id="A0A7Y6I5L9"/>
<evidence type="ECO:0000313" key="1">
    <source>
        <dbReference type="EMBL" id="NUW31583.1"/>
    </source>
</evidence>
<dbReference type="InterPro" id="IPR021804">
    <property type="entry name" value="DUF3375"/>
</dbReference>
<gene>
    <name evidence="1" type="ORF">HTZ77_09110</name>
</gene>
<accession>A0A7Y6I5L9</accession>
<keyword evidence="2" id="KW-1185">Reference proteome</keyword>
<comment type="caution">
    <text evidence="1">The sequence shown here is derived from an EMBL/GenBank/DDBJ whole genome shotgun (WGS) entry which is preliminary data.</text>
</comment>
<evidence type="ECO:0000313" key="2">
    <source>
        <dbReference type="Proteomes" id="UP000586042"/>
    </source>
</evidence>
<sequence length="503" mass="55730">MSGVVGELTRAGDALARPTLRLLDGKWGPFRVAVLRSAFSRDQRSIQVDALHAQVDTYLGEMLGEGIEVPASESGRALCNAWVKNQWLFRDNAPDGSLVYSLTSSSLEALDLIQNLSRDRALVSESRLTMILDTVRRWATEASADPQDRVDRLNAQIRELEVERDRIAGGGAVAAASEDRMLDGYANLMDLIGQLPSDFKRVEESMLDMHRQILRDLRDEERLVGEVLDEYLESQDRLLRTTPEGRAFDGAFELLRDAELMNELRENIQVLLGHPAAEALDERDVTELRGTVTVIRQGTRDVLDQRHRLSKTLKEHIVNNDPLAERELERVLRGIQRELMTWMETAGPRSMVNVDLLPPVAKIGHLREKMYDPAAAAPPPPLRQIDDDIPAPPSVEELRAAGGPSLEQLRAALIDALTESSVATTAQVFNALPADLRRPVEILGLLHILSSLDDSSITDGTTEEFRAIRPDGHRRNFLAATALLSSHHAERLTAAADEGSTDA</sequence>
<dbReference type="EMBL" id="JABWGN010000003">
    <property type="protein sequence ID" value="NUW31583.1"/>
    <property type="molecule type" value="Genomic_DNA"/>
</dbReference>
<name>A0A7Y6I5L9_9ACTN</name>
<reference evidence="1 2" key="1">
    <citation type="submission" date="2020-06" db="EMBL/GenBank/DDBJ databases">
        <title>Nonomuraea sp. SMC257, a novel actinomycete isolated from soil.</title>
        <authorList>
            <person name="Chanama M."/>
        </authorList>
    </citation>
    <scope>NUCLEOTIDE SEQUENCE [LARGE SCALE GENOMIC DNA]</scope>
    <source>
        <strain evidence="1 2">SMC257</strain>
    </source>
</reference>
<dbReference type="Proteomes" id="UP000586042">
    <property type="component" value="Unassembled WGS sequence"/>
</dbReference>
<protein>
    <submittedName>
        <fullName evidence="1">DUF3375 domain-containing protein</fullName>
    </submittedName>
</protein>
<organism evidence="1 2">
    <name type="scientific">Nonomuraea montanisoli</name>
    <dbReference type="NCBI Taxonomy" id="2741721"/>
    <lineage>
        <taxon>Bacteria</taxon>
        <taxon>Bacillati</taxon>
        <taxon>Actinomycetota</taxon>
        <taxon>Actinomycetes</taxon>
        <taxon>Streptosporangiales</taxon>
        <taxon>Streptosporangiaceae</taxon>
        <taxon>Nonomuraea</taxon>
    </lineage>
</organism>
<dbReference type="RefSeq" id="WP_175589024.1">
    <property type="nucleotide sequence ID" value="NZ_JABWGN010000003.1"/>
</dbReference>